<evidence type="ECO:0000256" key="1">
    <source>
        <dbReference type="SAM" id="Coils"/>
    </source>
</evidence>
<dbReference type="RefSeq" id="WP_183327297.1">
    <property type="nucleotide sequence ID" value="NZ_JACHXP010000021.1"/>
</dbReference>
<keyword evidence="4" id="KW-1185">Reference proteome</keyword>
<reference evidence="3 4" key="1">
    <citation type="submission" date="2020-08" db="EMBL/GenBank/DDBJ databases">
        <title>Genomic Encyclopedia of Type Strains, Phase III (KMG-III): the genomes of soil and plant-associated and newly described type strains.</title>
        <authorList>
            <person name="Whitman W."/>
        </authorList>
    </citation>
    <scope>NUCLEOTIDE SEQUENCE [LARGE SCALE GENOMIC DNA]</scope>
    <source>
        <strain evidence="3 4">CECT 7282</strain>
    </source>
</reference>
<feature type="compositionally biased region" description="Basic and acidic residues" evidence="2">
    <location>
        <begin position="911"/>
        <end position="924"/>
    </location>
</feature>
<feature type="coiled-coil region" evidence="1">
    <location>
        <begin position="29"/>
        <end position="90"/>
    </location>
</feature>
<protein>
    <submittedName>
        <fullName evidence="3">Uncharacterized protein</fullName>
    </submittedName>
</protein>
<evidence type="ECO:0000313" key="3">
    <source>
        <dbReference type="EMBL" id="MBB3192044.1"/>
    </source>
</evidence>
<evidence type="ECO:0000256" key="2">
    <source>
        <dbReference type="SAM" id="MobiDB-lite"/>
    </source>
</evidence>
<dbReference type="Proteomes" id="UP000547614">
    <property type="component" value="Unassembled WGS sequence"/>
</dbReference>
<gene>
    <name evidence="3" type="ORF">FHR94_003320</name>
</gene>
<accession>A0A839VHE9</accession>
<feature type="compositionally biased region" description="Basic and acidic residues" evidence="2">
    <location>
        <begin position="800"/>
        <end position="831"/>
    </location>
</feature>
<dbReference type="EMBL" id="JACHXP010000021">
    <property type="protein sequence ID" value="MBB3192044.1"/>
    <property type="molecule type" value="Genomic_DNA"/>
</dbReference>
<comment type="caution">
    <text evidence="3">The sequence shown here is derived from an EMBL/GenBank/DDBJ whole genome shotgun (WGS) entry which is preliminary data.</text>
</comment>
<dbReference type="AlphaFoldDB" id="A0A839VHE9"/>
<proteinExistence type="predicted"/>
<feature type="coiled-coil region" evidence="1">
    <location>
        <begin position="569"/>
        <end position="632"/>
    </location>
</feature>
<feature type="region of interest" description="Disordered" evidence="2">
    <location>
        <begin position="911"/>
        <end position="950"/>
    </location>
</feature>
<organism evidence="3 4">
    <name type="scientific">Halomonas cerina</name>
    <dbReference type="NCBI Taxonomy" id="447424"/>
    <lineage>
        <taxon>Bacteria</taxon>
        <taxon>Pseudomonadati</taxon>
        <taxon>Pseudomonadota</taxon>
        <taxon>Gammaproteobacteria</taxon>
        <taxon>Oceanospirillales</taxon>
        <taxon>Halomonadaceae</taxon>
        <taxon>Halomonas</taxon>
    </lineage>
</organism>
<evidence type="ECO:0000313" key="4">
    <source>
        <dbReference type="Proteomes" id="UP000547614"/>
    </source>
</evidence>
<keyword evidence="1" id="KW-0175">Coiled coil</keyword>
<sequence>MSLKDRAVELVLRARNLLSRDTDQAAESVRDLGEGAEHLRDQLRGLEDQKQLVQQFQQSTKATERARQQWERAEQQVARLSQEIEESGEASDYQRQRLAQAQRVAGQAEASYQQQAESVTRLSEDLRAAGISTENLSDEQIRIARETTQARRALADYNETVADGDGRLRAFGKRLAAGAVSFAKWAAAGAAAGAALSVGLITRYTASQAQLATQLDNTSEALGVNAQRLQAYQYAFQRVGINADKTGSILKDVADKIGDYAATGGGEAAELFENLNISIEELQRLAPDQQLLAIGEALSQVQSRGEQVFFLEALADDASLLLPLLENNAAGLRELADEANNVGAIYSPEDLERLRETNHAVERLQGRFQGLRNRLLGELAPAVTEVADQFDELLEDNPGLVDDLATAFGGLLRQTGDWMQYIVTNREKVGGALQSLIDTAQFLGNTFTAVFRGIQMVIAGVLAGAAQAYSHVRNLMESTAGLLNKLGIVSDETLARMRAHSEAAQQAVRDLETQTVEYGRQALQAGRDAVTAFDNSGAAAKRAAAAASEAAEQNEKISAWAVAGALSVARAAEENAQRQTQLRDEIRATELEIAKYQQRLNDDPSGEYARKVQELEGKLGDLKLELASVTREAGANSRAMEAAADAIGLTLEELRTGVSDAAREAIEGFDTLARSGKLTGEQLQDAFQATWENLDSPEAREAFLDNIREMVEDGVEGAGKWLAAWQEAFQGLEDGSTGAADALKKVSDAAKEAAESQEENAESGRSVRLSLGQIQRAAAGAAGGVRAAWKAVAQQAREAAAEEGRAADSSRDHAEAVDEQTRAMEEAERASQRLNDSLESSIASMREQLAQLEGDQARVQELQYDRQKLELQQQLNEAREVGDAEAQRSAREALRLADQIHQKRLDNIRQEARERERQAEDEARSQPQPSGAARSAMPRQGPQVAQPTRRIEVLVRAETGNARVYVDDDRNAEALITALGRDARRT</sequence>
<name>A0A839VHE9_9GAMM</name>
<feature type="region of interest" description="Disordered" evidence="2">
    <location>
        <begin position="800"/>
        <end position="835"/>
    </location>
</feature>